<evidence type="ECO:0000313" key="8">
    <source>
        <dbReference type="Proteomes" id="UP001597101"/>
    </source>
</evidence>
<name>A0ABW3FFV4_9HYPH</name>
<dbReference type="PANTHER" id="PTHR33202:SF6">
    <property type="entry name" value="ZINC UPTAKE REGULATION PROTEIN"/>
    <property type="match status" value="1"/>
</dbReference>
<keyword evidence="2" id="KW-0678">Repressor</keyword>
<evidence type="ECO:0000256" key="1">
    <source>
        <dbReference type="ARBA" id="ARBA00007957"/>
    </source>
</evidence>
<organism evidence="7 8">
    <name type="scientific">Pseudahrensia aquimaris</name>
    <dbReference type="NCBI Taxonomy" id="744461"/>
    <lineage>
        <taxon>Bacteria</taxon>
        <taxon>Pseudomonadati</taxon>
        <taxon>Pseudomonadota</taxon>
        <taxon>Alphaproteobacteria</taxon>
        <taxon>Hyphomicrobiales</taxon>
        <taxon>Ahrensiaceae</taxon>
        <taxon>Pseudahrensia</taxon>
    </lineage>
</organism>
<dbReference type="RefSeq" id="WP_377213230.1">
    <property type="nucleotide sequence ID" value="NZ_JBHTJV010000012.1"/>
</dbReference>
<dbReference type="Gene3D" id="1.10.10.10">
    <property type="entry name" value="Winged helix-like DNA-binding domain superfamily/Winged helix DNA-binding domain"/>
    <property type="match status" value="1"/>
</dbReference>
<evidence type="ECO:0000256" key="3">
    <source>
        <dbReference type="ARBA" id="ARBA00022833"/>
    </source>
</evidence>
<dbReference type="InterPro" id="IPR036390">
    <property type="entry name" value="WH_DNA-bd_sf"/>
</dbReference>
<dbReference type="Gene3D" id="3.30.1490.190">
    <property type="match status" value="1"/>
</dbReference>
<dbReference type="InterPro" id="IPR043135">
    <property type="entry name" value="Fur_C"/>
</dbReference>
<accession>A0ABW3FFV4</accession>
<gene>
    <name evidence="7" type="ORF">ACFQ14_13230</name>
</gene>
<sequence>MSDLSRNESLVIEALRAAKAPQSAYALLDTLRDQGLRAPPQIYRALEKLTQKGVAHRLESLNAFVACNHPDCSGHSLAAFTICETCGAVGEINDASLGQDLAKLAGKDGFKVSASTVELRGLCAACESS</sequence>
<evidence type="ECO:0000256" key="2">
    <source>
        <dbReference type="ARBA" id="ARBA00022491"/>
    </source>
</evidence>
<dbReference type="InterPro" id="IPR002481">
    <property type="entry name" value="FUR"/>
</dbReference>
<evidence type="ECO:0000313" key="7">
    <source>
        <dbReference type="EMBL" id="MFD0917371.1"/>
    </source>
</evidence>
<proteinExistence type="inferred from homology"/>
<keyword evidence="4" id="KW-0805">Transcription regulation</keyword>
<keyword evidence="5" id="KW-0238">DNA-binding</keyword>
<dbReference type="Proteomes" id="UP001597101">
    <property type="component" value="Unassembled WGS sequence"/>
</dbReference>
<dbReference type="EMBL" id="JBHTJV010000012">
    <property type="protein sequence ID" value="MFD0917371.1"/>
    <property type="molecule type" value="Genomic_DNA"/>
</dbReference>
<dbReference type="InterPro" id="IPR036388">
    <property type="entry name" value="WH-like_DNA-bd_sf"/>
</dbReference>
<reference evidence="8" key="1">
    <citation type="journal article" date="2019" name="Int. J. Syst. Evol. Microbiol.">
        <title>The Global Catalogue of Microorganisms (GCM) 10K type strain sequencing project: providing services to taxonomists for standard genome sequencing and annotation.</title>
        <authorList>
            <consortium name="The Broad Institute Genomics Platform"/>
            <consortium name="The Broad Institute Genome Sequencing Center for Infectious Disease"/>
            <person name="Wu L."/>
            <person name="Ma J."/>
        </authorList>
    </citation>
    <scope>NUCLEOTIDE SEQUENCE [LARGE SCALE GENOMIC DNA]</scope>
    <source>
        <strain evidence="8">CCUG 60023</strain>
    </source>
</reference>
<dbReference type="SUPFAM" id="SSF46785">
    <property type="entry name" value="Winged helix' DNA-binding domain"/>
    <property type="match status" value="1"/>
</dbReference>
<comment type="caution">
    <text evidence="7">The sequence shown here is derived from an EMBL/GenBank/DDBJ whole genome shotgun (WGS) entry which is preliminary data.</text>
</comment>
<keyword evidence="8" id="KW-1185">Reference proteome</keyword>
<evidence type="ECO:0000256" key="6">
    <source>
        <dbReference type="ARBA" id="ARBA00023163"/>
    </source>
</evidence>
<comment type="similarity">
    <text evidence="1">Belongs to the Fur family.</text>
</comment>
<evidence type="ECO:0000256" key="4">
    <source>
        <dbReference type="ARBA" id="ARBA00023015"/>
    </source>
</evidence>
<evidence type="ECO:0000256" key="5">
    <source>
        <dbReference type="ARBA" id="ARBA00023125"/>
    </source>
</evidence>
<dbReference type="PANTHER" id="PTHR33202">
    <property type="entry name" value="ZINC UPTAKE REGULATION PROTEIN"/>
    <property type="match status" value="1"/>
</dbReference>
<keyword evidence="6" id="KW-0804">Transcription</keyword>
<dbReference type="Pfam" id="PF01475">
    <property type="entry name" value="FUR"/>
    <property type="match status" value="1"/>
</dbReference>
<protein>
    <submittedName>
        <fullName evidence="7">Transcriptional repressor</fullName>
    </submittedName>
</protein>
<keyword evidence="3" id="KW-0862">Zinc</keyword>